<evidence type="ECO:0000256" key="8">
    <source>
        <dbReference type="ARBA" id="ARBA00023326"/>
    </source>
</evidence>
<comment type="catalytic activity">
    <reaction evidence="1">
        <text>Random endo-hydrolysis of N-acetyl-beta-D-glucosaminide (1-&gt;4)-beta-linkages in chitin and chitodextrins.</text>
        <dbReference type="EC" id="3.2.1.14"/>
    </reaction>
</comment>
<sequence>MDVSDDISSYVHGAYYPSWRVYKGETPSSMRLDLLNHLTLEQHLDKKADLDISVDGTKGCLSALRLAKATTHERLQLMLSVGGGSGSAHFPALASTSTGREQFATSCRSWVDQYGFDGIDLDWEHPSSLEQGRDFLALVQALRNSLPVPRYKLSAALPAGEWCLRNVPLARVGSVLDNLNLMCYDFVGPWTGVSGYHSQLYSSTTPQNPYDARSAHTAISFAITQGIPANKIVMGIPAYGRSFADVDSPGKPSKASGGGDGTVLYRDLPLPDMKEQVQRDRVAAYCTGQEGGFVSYDVPETVVIKCEYVKAQGLGGVFYWTGVGDATGERSLVAHSHRALFSKK</sequence>
<comment type="similarity">
    <text evidence="2">Belongs to the glycosyl hydrolase 18 family. Chitinase class V subfamily.</text>
</comment>
<reference evidence="12" key="1">
    <citation type="journal article" date="2020" name="Stud. Mycol.">
        <title>101 Dothideomycetes genomes: A test case for predicting lifestyles and emergence of pathogens.</title>
        <authorList>
            <person name="Haridas S."/>
            <person name="Albert R."/>
            <person name="Binder M."/>
            <person name="Bloem J."/>
            <person name="LaButti K."/>
            <person name="Salamov A."/>
            <person name="Andreopoulos B."/>
            <person name="Baker S."/>
            <person name="Barry K."/>
            <person name="Bills G."/>
            <person name="Bluhm B."/>
            <person name="Cannon C."/>
            <person name="Castanera R."/>
            <person name="Culley D."/>
            <person name="Daum C."/>
            <person name="Ezra D."/>
            <person name="Gonzalez J."/>
            <person name="Henrissat B."/>
            <person name="Kuo A."/>
            <person name="Liang C."/>
            <person name="Lipzen A."/>
            <person name="Lutzoni F."/>
            <person name="Magnuson J."/>
            <person name="Mondo S."/>
            <person name="Nolan M."/>
            <person name="Ohm R."/>
            <person name="Pangilinan J."/>
            <person name="Park H.-J."/>
            <person name="Ramirez L."/>
            <person name="Alfaro M."/>
            <person name="Sun H."/>
            <person name="Tritt A."/>
            <person name="Yoshinaga Y."/>
            <person name="Zwiers L.-H."/>
            <person name="Turgeon B."/>
            <person name="Goodwin S."/>
            <person name="Spatafora J."/>
            <person name="Crous P."/>
            <person name="Grigoriev I."/>
        </authorList>
    </citation>
    <scope>NUCLEOTIDE SEQUENCE [LARGE SCALE GENOMIC DNA]</scope>
    <source>
        <strain evidence="12">CECT 20119</strain>
    </source>
</reference>
<dbReference type="OrthoDB" id="76388at2759"/>
<dbReference type="InterPro" id="IPR029070">
    <property type="entry name" value="Chitinase_insertion_sf"/>
</dbReference>
<dbReference type="EC" id="3.2.1.14" evidence="3"/>
<dbReference type="PANTHER" id="PTHR11177">
    <property type="entry name" value="CHITINASE"/>
    <property type="match status" value="1"/>
</dbReference>
<protein>
    <recommendedName>
        <fullName evidence="3">chitinase</fullName>
        <ecNumber evidence="3">3.2.1.14</ecNumber>
    </recommendedName>
</protein>
<evidence type="ECO:0000313" key="11">
    <source>
        <dbReference type="EMBL" id="KAF2225410.1"/>
    </source>
</evidence>
<dbReference type="SUPFAM" id="SSF51445">
    <property type="entry name" value="(Trans)glycosidases"/>
    <property type="match status" value="1"/>
</dbReference>
<dbReference type="GO" id="GO:0008061">
    <property type="term" value="F:chitin binding"/>
    <property type="evidence" value="ECO:0007669"/>
    <property type="project" value="InterPro"/>
</dbReference>
<proteinExistence type="inferred from homology"/>
<name>A0A6A6GIW1_9PEZI</name>
<evidence type="ECO:0000256" key="3">
    <source>
        <dbReference type="ARBA" id="ARBA00012729"/>
    </source>
</evidence>
<gene>
    <name evidence="11" type="ORF">BDZ85DRAFT_193061</name>
</gene>
<dbReference type="InterPro" id="IPR011583">
    <property type="entry name" value="Chitinase_II/V-like_cat"/>
</dbReference>
<evidence type="ECO:0000256" key="9">
    <source>
        <dbReference type="RuleBase" id="RU000489"/>
    </source>
</evidence>
<evidence type="ECO:0000256" key="1">
    <source>
        <dbReference type="ARBA" id="ARBA00000822"/>
    </source>
</evidence>
<dbReference type="GO" id="GO:0000272">
    <property type="term" value="P:polysaccharide catabolic process"/>
    <property type="evidence" value="ECO:0007669"/>
    <property type="project" value="UniProtKB-KW"/>
</dbReference>
<keyword evidence="8" id="KW-0624">Polysaccharide degradation</keyword>
<evidence type="ECO:0000256" key="2">
    <source>
        <dbReference type="ARBA" id="ARBA00008682"/>
    </source>
</evidence>
<dbReference type="PANTHER" id="PTHR11177:SF228">
    <property type="entry name" value="CHITINASE"/>
    <property type="match status" value="1"/>
</dbReference>
<feature type="domain" description="GH18" evidence="10">
    <location>
        <begin position="10"/>
        <end position="343"/>
    </location>
</feature>
<dbReference type="InterPro" id="IPR050314">
    <property type="entry name" value="Glycosyl_Hydrlase_18"/>
</dbReference>
<evidence type="ECO:0000256" key="4">
    <source>
        <dbReference type="ARBA" id="ARBA00022801"/>
    </source>
</evidence>
<keyword evidence="5" id="KW-0146">Chitin degradation</keyword>
<evidence type="ECO:0000256" key="5">
    <source>
        <dbReference type="ARBA" id="ARBA00023024"/>
    </source>
</evidence>
<organism evidence="11 12">
    <name type="scientific">Elsinoe ampelina</name>
    <dbReference type="NCBI Taxonomy" id="302913"/>
    <lineage>
        <taxon>Eukaryota</taxon>
        <taxon>Fungi</taxon>
        <taxon>Dikarya</taxon>
        <taxon>Ascomycota</taxon>
        <taxon>Pezizomycotina</taxon>
        <taxon>Dothideomycetes</taxon>
        <taxon>Dothideomycetidae</taxon>
        <taxon>Myriangiales</taxon>
        <taxon>Elsinoaceae</taxon>
        <taxon>Elsinoe</taxon>
    </lineage>
</organism>
<dbReference type="SUPFAM" id="SSF54556">
    <property type="entry name" value="Chitinase insertion domain"/>
    <property type="match status" value="1"/>
</dbReference>
<dbReference type="AlphaFoldDB" id="A0A6A6GIW1"/>
<keyword evidence="7 9" id="KW-0326">Glycosidase</keyword>
<evidence type="ECO:0000259" key="10">
    <source>
        <dbReference type="PROSITE" id="PS51910"/>
    </source>
</evidence>
<dbReference type="InterPro" id="IPR001223">
    <property type="entry name" value="Glyco_hydro18_cat"/>
</dbReference>
<dbReference type="InterPro" id="IPR001579">
    <property type="entry name" value="Glyco_hydro_18_chit_AS"/>
</dbReference>
<dbReference type="PROSITE" id="PS01095">
    <property type="entry name" value="GH18_1"/>
    <property type="match status" value="1"/>
</dbReference>
<accession>A0A6A6GIW1</accession>
<evidence type="ECO:0000313" key="12">
    <source>
        <dbReference type="Proteomes" id="UP000799538"/>
    </source>
</evidence>
<dbReference type="Pfam" id="PF00704">
    <property type="entry name" value="Glyco_hydro_18"/>
    <property type="match status" value="1"/>
</dbReference>
<dbReference type="GO" id="GO:0006032">
    <property type="term" value="P:chitin catabolic process"/>
    <property type="evidence" value="ECO:0007669"/>
    <property type="project" value="UniProtKB-KW"/>
</dbReference>
<dbReference type="GO" id="GO:0008843">
    <property type="term" value="F:endochitinase activity"/>
    <property type="evidence" value="ECO:0007669"/>
    <property type="project" value="UniProtKB-EC"/>
</dbReference>
<dbReference type="Proteomes" id="UP000799538">
    <property type="component" value="Unassembled WGS sequence"/>
</dbReference>
<evidence type="ECO:0000256" key="6">
    <source>
        <dbReference type="ARBA" id="ARBA00023277"/>
    </source>
</evidence>
<dbReference type="GO" id="GO:0005576">
    <property type="term" value="C:extracellular region"/>
    <property type="evidence" value="ECO:0007669"/>
    <property type="project" value="TreeGrafter"/>
</dbReference>
<dbReference type="Gene3D" id="3.20.20.80">
    <property type="entry name" value="Glycosidases"/>
    <property type="match status" value="1"/>
</dbReference>
<dbReference type="InterPro" id="IPR017853">
    <property type="entry name" value="GH"/>
</dbReference>
<dbReference type="SMART" id="SM00636">
    <property type="entry name" value="Glyco_18"/>
    <property type="match status" value="1"/>
</dbReference>
<dbReference type="EMBL" id="ML992503">
    <property type="protein sequence ID" value="KAF2225410.1"/>
    <property type="molecule type" value="Genomic_DNA"/>
</dbReference>
<dbReference type="PROSITE" id="PS51910">
    <property type="entry name" value="GH18_2"/>
    <property type="match status" value="1"/>
</dbReference>
<dbReference type="Gene3D" id="3.10.50.10">
    <property type="match status" value="1"/>
</dbReference>
<keyword evidence="6" id="KW-0119">Carbohydrate metabolism</keyword>
<keyword evidence="4 9" id="KW-0378">Hydrolase</keyword>
<keyword evidence="12" id="KW-1185">Reference proteome</keyword>
<evidence type="ECO:0000256" key="7">
    <source>
        <dbReference type="ARBA" id="ARBA00023295"/>
    </source>
</evidence>